<keyword evidence="3" id="KW-1185">Reference proteome</keyword>
<sequence length="48" mass="5124">MKHALTSISACPTRTTEDDGEDGSAEWLAMARGSQVADEDAEEEEGLL</sequence>
<proteinExistence type="predicted"/>
<accession>A0A368W910</accession>
<dbReference type="AlphaFoldDB" id="A0A368W910"/>
<feature type="compositionally biased region" description="Polar residues" evidence="1">
    <location>
        <begin position="1"/>
        <end position="14"/>
    </location>
</feature>
<feature type="compositionally biased region" description="Acidic residues" evidence="1">
    <location>
        <begin position="37"/>
        <end position="48"/>
    </location>
</feature>
<protein>
    <submittedName>
        <fullName evidence="2">Uncharacterized protein</fullName>
    </submittedName>
</protein>
<reference evidence="2 3" key="1">
    <citation type="submission" date="2018-07" db="EMBL/GenBank/DDBJ databases">
        <title>Genomic Encyclopedia of Type Strains, Phase III (KMG-III): the genomes of soil and plant-associated and newly described type strains.</title>
        <authorList>
            <person name="Whitman W."/>
        </authorList>
    </citation>
    <scope>NUCLEOTIDE SEQUENCE [LARGE SCALE GENOMIC DNA]</scope>
    <source>
        <strain evidence="2 3">CECT 7506</strain>
    </source>
</reference>
<dbReference type="RefSeq" id="WP_181873317.1">
    <property type="nucleotide sequence ID" value="NZ_QPJD01000001.1"/>
</dbReference>
<evidence type="ECO:0000256" key="1">
    <source>
        <dbReference type="SAM" id="MobiDB-lite"/>
    </source>
</evidence>
<dbReference type="EMBL" id="QPJD01000001">
    <property type="protein sequence ID" value="RCW52059.1"/>
    <property type="molecule type" value="Genomic_DNA"/>
</dbReference>
<name>A0A368W910_9BACL</name>
<comment type="caution">
    <text evidence="2">The sequence shown here is derived from an EMBL/GenBank/DDBJ whole genome shotgun (WGS) entry which is preliminary data.</text>
</comment>
<evidence type="ECO:0000313" key="2">
    <source>
        <dbReference type="EMBL" id="RCW52059.1"/>
    </source>
</evidence>
<organism evidence="2 3">
    <name type="scientific">Paenibacillus prosopidis</name>
    <dbReference type="NCBI Taxonomy" id="630520"/>
    <lineage>
        <taxon>Bacteria</taxon>
        <taxon>Bacillati</taxon>
        <taxon>Bacillota</taxon>
        <taxon>Bacilli</taxon>
        <taxon>Bacillales</taxon>
        <taxon>Paenibacillaceae</taxon>
        <taxon>Paenibacillus</taxon>
    </lineage>
</organism>
<feature type="region of interest" description="Disordered" evidence="1">
    <location>
        <begin position="1"/>
        <end position="48"/>
    </location>
</feature>
<evidence type="ECO:0000313" key="3">
    <source>
        <dbReference type="Proteomes" id="UP000252415"/>
    </source>
</evidence>
<gene>
    <name evidence="2" type="ORF">DFP97_101405</name>
</gene>
<dbReference type="Proteomes" id="UP000252415">
    <property type="component" value="Unassembled WGS sequence"/>
</dbReference>